<dbReference type="GeneID" id="8854860"/>
<dbReference type="eggNOG" id="ENOG502T12M">
    <property type="taxonomic scope" value="Eukaryota"/>
</dbReference>
<name>D2VRN2_NAEGR</name>
<evidence type="ECO:0000313" key="2">
    <source>
        <dbReference type="Proteomes" id="UP000006671"/>
    </source>
</evidence>
<dbReference type="VEuPathDB" id="AmoebaDB:NAEGRDRAFT_71645"/>
<dbReference type="KEGG" id="ngr:NAEGRDRAFT_71645"/>
<dbReference type="AlphaFoldDB" id="D2VRN2"/>
<dbReference type="EMBL" id="GG738892">
    <property type="protein sequence ID" value="EFC40421.1"/>
    <property type="molecule type" value="Genomic_DNA"/>
</dbReference>
<gene>
    <name evidence="1" type="ORF">NAEGRDRAFT_71645</name>
</gene>
<proteinExistence type="predicted"/>
<keyword evidence="2" id="KW-1185">Reference proteome</keyword>
<dbReference type="InParanoid" id="D2VRN2"/>
<protein>
    <submittedName>
        <fullName evidence="1">Predicted protein</fullName>
    </submittedName>
</protein>
<sequence length="107" mass="12503">MSQRNYQLRTYTLKTKESALQYRDIWYDHVESLKVVGIQTHGIFIPVDCEEQVIALVSYNTDKTVEEYTLEYMNSEGFKKDVKDFDISNLVKVETREMTAIKGSPLQ</sequence>
<organism evidence="2">
    <name type="scientific">Naegleria gruberi</name>
    <name type="common">Amoeba</name>
    <dbReference type="NCBI Taxonomy" id="5762"/>
    <lineage>
        <taxon>Eukaryota</taxon>
        <taxon>Discoba</taxon>
        <taxon>Heterolobosea</taxon>
        <taxon>Tetramitia</taxon>
        <taxon>Eutetramitia</taxon>
        <taxon>Vahlkampfiidae</taxon>
        <taxon>Naegleria</taxon>
    </lineage>
</organism>
<dbReference type="Proteomes" id="UP000006671">
    <property type="component" value="Unassembled WGS sequence"/>
</dbReference>
<accession>D2VRN2</accession>
<dbReference type="RefSeq" id="XP_002673165.1">
    <property type="nucleotide sequence ID" value="XM_002673119.1"/>
</dbReference>
<evidence type="ECO:0000313" key="1">
    <source>
        <dbReference type="EMBL" id="EFC40421.1"/>
    </source>
</evidence>
<reference evidence="1 2" key="1">
    <citation type="journal article" date="2010" name="Cell">
        <title>The genome of Naegleria gruberi illuminates early eukaryotic versatility.</title>
        <authorList>
            <person name="Fritz-Laylin L.K."/>
            <person name="Prochnik S.E."/>
            <person name="Ginger M.L."/>
            <person name="Dacks J.B."/>
            <person name="Carpenter M.L."/>
            <person name="Field M.C."/>
            <person name="Kuo A."/>
            <person name="Paredez A."/>
            <person name="Chapman J."/>
            <person name="Pham J."/>
            <person name="Shu S."/>
            <person name="Neupane R."/>
            <person name="Cipriano M."/>
            <person name="Mancuso J."/>
            <person name="Tu H."/>
            <person name="Salamov A."/>
            <person name="Lindquist E."/>
            <person name="Shapiro H."/>
            <person name="Lucas S."/>
            <person name="Grigoriev I.V."/>
            <person name="Cande W.Z."/>
            <person name="Fulton C."/>
            <person name="Rokhsar D.S."/>
            <person name="Dawson S.C."/>
        </authorList>
    </citation>
    <scope>NUCLEOTIDE SEQUENCE [LARGE SCALE GENOMIC DNA]</scope>
    <source>
        <strain evidence="1 2">NEG-M</strain>
    </source>
</reference>